<dbReference type="InterPro" id="IPR023299">
    <property type="entry name" value="ATPase_P-typ_cyto_dom_N"/>
</dbReference>
<dbReference type="InterPro" id="IPR008250">
    <property type="entry name" value="ATPase_P-typ_transduc_dom_A_sf"/>
</dbReference>
<keyword evidence="11" id="KW-1278">Translocase</keyword>
<keyword evidence="5" id="KW-0597">Phosphoprotein</keyword>
<feature type="transmembrane region" description="Helical" evidence="15">
    <location>
        <begin position="425"/>
        <end position="449"/>
    </location>
</feature>
<dbReference type="InterPro" id="IPR023214">
    <property type="entry name" value="HAD_sf"/>
</dbReference>
<dbReference type="Gene3D" id="3.40.1110.10">
    <property type="entry name" value="Calcium-transporting ATPase, cytoplasmic domain N"/>
    <property type="match status" value="1"/>
</dbReference>
<evidence type="ECO:0000256" key="3">
    <source>
        <dbReference type="ARBA" id="ARBA00022448"/>
    </source>
</evidence>
<dbReference type="Gene3D" id="2.70.150.10">
    <property type="entry name" value="Calcium-transporting ATPase, cytoplasmic transduction domain A"/>
    <property type="match status" value="1"/>
</dbReference>
<evidence type="ECO:0000256" key="7">
    <source>
        <dbReference type="ARBA" id="ARBA00022723"/>
    </source>
</evidence>
<evidence type="ECO:0000256" key="11">
    <source>
        <dbReference type="ARBA" id="ARBA00022967"/>
    </source>
</evidence>
<keyword evidence="4 15" id="KW-1003">Cell membrane</keyword>
<name>A0ABU5MZS7_9BACT</name>
<evidence type="ECO:0000256" key="15">
    <source>
        <dbReference type="RuleBase" id="RU362081"/>
    </source>
</evidence>
<dbReference type="CDD" id="cd00371">
    <property type="entry name" value="HMA"/>
    <property type="match status" value="1"/>
</dbReference>
<evidence type="ECO:0000256" key="10">
    <source>
        <dbReference type="ARBA" id="ARBA00022842"/>
    </source>
</evidence>
<comment type="similarity">
    <text evidence="2 15">Belongs to the cation transport ATPase (P-type) (TC 3.A.3) family. Type IB subfamily.</text>
</comment>
<keyword evidence="14 15" id="KW-0472">Membrane</keyword>
<dbReference type="Pfam" id="PF00122">
    <property type="entry name" value="E1-E2_ATPase"/>
    <property type="match status" value="1"/>
</dbReference>
<evidence type="ECO:0000256" key="9">
    <source>
        <dbReference type="ARBA" id="ARBA00022840"/>
    </source>
</evidence>
<feature type="transmembrane region" description="Helical" evidence="15">
    <location>
        <begin position="178"/>
        <end position="200"/>
    </location>
</feature>
<dbReference type="Pfam" id="PF00403">
    <property type="entry name" value="HMA"/>
    <property type="match status" value="1"/>
</dbReference>
<feature type="transmembrane region" description="Helical" evidence="15">
    <location>
        <begin position="717"/>
        <end position="738"/>
    </location>
</feature>
<dbReference type="PROSITE" id="PS00154">
    <property type="entry name" value="ATPASE_E1_E2"/>
    <property type="match status" value="1"/>
</dbReference>
<keyword evidence="10" id="KW-0460">Magnesium</keyword>
<keyword evidence="13" id="KW-0406">Ion transport</keyword>
<dbReference type="InterPro" id="IPR036412">
    <property type="entry name" value="HAD-like_sf"/>
</dbReference>
<sequence>MADHCIVCNRTVPGGEGDFCCPGCAAVHVIIGKMELEGAERDERIAQLLEGVFPDGREVESEEKEIENGQDLCFLVGGMVCPACSWLVHNSLGKLPGVGNVNLNFIAETCTLSYAPMQVGKDTIQENIEKIGYKFYEGEDAERDSFDYFRFGAGWFFALNNMMISFVVYSAESWDVPFAMQLVCSILLAGFGTLVPFYAAKTTMLMGWRQIVARQFRMESLVVLSTSAAWIYSVYSMVTGDFAHLYFDVVTLLLMLIETGNLISGSFYKKLSRRVSSLSWQLPKKARIPSVDVDEDYAAVEALEPGAEFLVKRGEFVPTDGILMGPAEFDFSLITGESHGVSLEQGHYVGAGAKLLSEHSRLSVPAGGQSNLIKKIVESTIEAFNTRKKQLSFGDKISQYFVPIVVVLALAVLAGNLFWGDRSEAIIRMLSVLIVACPCAFGIAEPLVLTAAIEKVRGLGIQIFNGAVLALKPAVAVFDKTGTLTRGAPEVHKIVWLTEKDPEKLDLLASLENGIEHPIARALAGVGAPKPVEERTIARTVVSGKVDGKHYVAGSADLFPDVGIPPDLRDSTLVMFGTAEQCDCIVGLKDTIRDESRSLIDDLKRNGVKPYIFSGDRKPVVEQVAAELGIEHYVGEMGSGDKQKEIAALQEGGNSVLMVGDGINDAQALAAADFGLAVFSGQIPAKMSADGVFMVPEIGKLSDLPFMQRKVRHKIRLNYGWAFAYNITGMFLAGVGWLSPKYCAVGMVFSNLVVIFNSVYGMNLPKAVHSKK</sequence>
<feature type="transmembrane region" description="Helical" evidence="15">
    <location>
        <begin position="244"/>
        <end position="264"/>
    </location>
</feature>
<dbReference type="InterPro" id="IPR018303">
    <property type="entry name" value="ATPase_P-typ_P_site"/>
</dbReference>
<dbReference type="Gene3D" id="3.40.50.1000">
    <property type="entry name" value="HAD superfamily/HAD-like"/>
    <property type="match status" value="1"/>
</dbReference>
<evidence type="ECO:0000256" key="4">
    <source>
        <dbReference type="ARBA" id="ARBA00022475"/>
    </source>
</evidence>
<feature type="domain" description="HMA" evidence="16">
    <location>
        <begin position="70"/>
        <end position="136"/>
    </location>
</feature>
<evidence type="ECO:0000256" key="13">
    <source>
        <dbReference type="ARBA" id="ARBA00023065"/>
    </source>
</evidence>
<dbReference type="PRINTS" id="PR00119">
    <property type="entry name" value="CATATPASE"/>
</dbReference>
<dbReference type="InterPro" id="IPR059000">
    <property type="entry name" value="ATPase_P-type_domA"/>
</dbReference>
<dbReference type="EMBL" id="JARVCO010000010">
    <property type="protein sequence ID" value="MDZ8119456.1"/>
    <property type="molecule type" value="Genomic_DNA"/>
</dbReference>
<protein>
    <submittedName>
        <fullName evidence="17">Cation-translocating P-type ATPase</fullName>
    </submittedName>
</protein>
<dbReference type="InterPro" id="IPR027256">
    <property type="entry name" value="P-typ_ATPase_IB"/>
</dbReference>
<dbReference type="PANTHER" id="PTHR43520:SF5">
    <property type="entry name" value="CATION-TRANSPORTING P-TYPE ATPASE-RELATED"/>
    <property type="match status" value="1"/>
</dbReference>
<keyword evidence="8 15" id="KW-0547">Nucleotide-binding</keyword>
<evidence type="ECO:0000256" key="8">
    <source>
        <dbReference type="ARBA" id="ARBA00022741"/>
    </source>
</evidence>
<dbReference type="Proteomes" id="UP001290861">
    <property type="component" value="Unassembled WGS sequence"/>
</dbReference>
<keyword evidence="12 15" id="KW-1133">Transmembrane helix</keyword>
<dbReference type="InterPro" id="IPR036163">
    <property type="entry name" value="HMA_dom_sf"/>
</dbReference>
<keyword evidence="3" id="KW-0813">Transport</keyword>
<evidence type="ECO:0000256" key="14">
    <source>
        <dbReference type="ARBA" id="ARBA00023136"/>
    </source>
</evidence>
<evidence type="ECO:0000313" key="18">
    <source>
        <dbReference type="Proteomes" id="UP001290861"/>
    </source>
</evidence>
<evidence type="ECO:0000256" key="6">
    <source>
        <dbReference type="ARBA" id="ARBA00022692"/>
    </source>
</evidence>
<dbReference type="SUPFAM" id="SSF56784">
    <property type="entry name" value="HAD-like"/>
    <property type="match status" value="1"/>
</dbReference>
<dbReference type="PANTHER" id="PTHR43520">
    <property type="entry name" value="ATP7, ISOFORM B"/>
    <property type="match status" value="1"/>
</dbReference>
<organism evidence="17 18">
    <name type="scientific">Pontiella agarivorans</name>
    <dbReference type="NCBI Taxonomy" id="3038953"/>
    <lineage>
        <taxon>Bacteria</taxon>
        <taxon>Pseudomonadati</taxon>
        <taxon>Kiritimatiellota</taxon>
        <taxon>Kiritimatiellia</taxon>
        <taxon>Kiritimatiellales</taxon>
        <taxon>Pontiellaceae</taxon>
        <taxon>Pontiella</taxon>
    </lineage>
</organism>
<feature type="transmembrane region" description="Helical" evidence="15">
    <location>
        <begin position="744"/>
        <end position="762"/>
    </location>
</feature>
<keyword evidence="7 15" id="KW-0479">Metal-binding</keyword>
<dbReference type="SUPFAM" id="SSF55008">
    <property type="entry name" value="HMA, heavy metal-associated domain"/>
    <property type="match status" value="1"/>
</dbReference>
<accession>A0ABU5MZS7</accession>
<keyword evidence="6 15" id="KW-0812">Transmembrane</keyword>
<feature type="transmembrane region" description="Helical" evidence="15">
    <location>
        <begin position="221"/>
        <end position="238"/>
    </location>
</feature>
<evidence type="ECO:0000256" key="5">
    <source>
        <dbReference type="ARBA" id="ARBA00022553"/>
    </source>
</evidence>
<evidence type="ECO:0000256" key="1">
    <source>
        <dbReference type="ARBA" id="ARBA00004651"/>
    </source>
</evidence>
<evidence type="ECO:0000259" key="16">
    <source>
        <dbReference type="PROSITE" id="PS50846"/>
    </source>
</evidence>
<dbReference type="SUPFAM" id="SSF81653">
    <property type="entry name" value="Calcium ATPase, transduction domain A"/>
    <property type="match status" value="1"/>
</dbReference>
<evidence type="ECO:0000256" key="2">
    <source>
        <dbReference type="ARBA" id="ARBA00006024"/>
    </source>
</evidence>
<dbReference type="NCBIfam" id="TIGR01525">
    <property type="entry name" value="ATPase-IB_hvy"/>
    <property type="match status" value="1"/>
</dbReference>
<feature type="transmembrane region" description="Helical" evidence="15">
    <location>
        <begin position="153"/>
        <end position="172"/>
    </location>
</feature>
<dbReference type="NCBIfam" id="TIGR01494">
    <property type="entry name" value="ATPase_P-type"/>
    <property type="match status" value="1"/>
</dbReference>
<evidence type="ECO:0000313" key="17">
    <source>
        <dbReference type="EMBL" id="MDZ8119456.1"/>
    </source>
</evidence>
<dbReference type="InterPro" id="IPR001757">
    <property type="entry name" value="P_typ_ATPase"/>
</dbReference>
<dbReference type="PROSITE" id="PS50846">
    <property type="entry name" value="HMA_2"/>
    <property type="match status" value="1"/>
</dbReference>
<keyword evidence="18" id="KW-1185">Reference proteome</keyword>
<comment type="caution">
    <text evidence="17">The sequence shown here is derived from an EMBL/GenBank/DDBJ whole genome shotgun (WGS) entry which is preliminary data.</text>
</comment>
<dbReference type="InterPro" id="IPR006121">
    <property type="entry name" value="HMA_dom"/>
</dbReference>
<keyword evidence="9 15" id="KW-0067">ATP-binding</keyword>
<proteinExistence type="inferred from homology"/>
<reference evidence="17 18" key="1">
    <citation type="journal article" date="2024" name="Appl. Environ. Microbiol.">
        <title>Pontiella agarivorans sp. nov., a novel marine anaerobic bacterium capable of degrading macroalgal polysaccharides and fixing nitrogen.</title>
        <authorList>
            <person name="Liu N."/>
            <person name="Kivenson V."/>
            <person name="Peng X."/>
            <person name="Cui Z."/>
            <person name="Lankiewicz T.S."/>
            <person name="Gosselin K.M."/>
            <person name="English C.J."/>
            <person name="Blair E.M."/>
            <person name="O'Malley M.A."/>
            <person name="Valentine D.L."/>
        </authorList>
    </citation>
    <scope>NUCLEOTIDE SEQUENCE [LARGE SCALE GENOMIC DNA]</scope>
    <source>
        <strain evidence="17 18">NLcol2</strain>
    </source>
</reference>
<dbReference type="Pfam" id="PF00702">
    <property type="entry name" value="Hydrolase"/>
    <property type="match status" value="1"/>
</dbReference>
<comment type="subcellular location">
    <subcellularLocation>
        <location evidence="1">Cell membrane</location>
        <topology evidence="1">Multi-pass membrane protein</topology>
    </subcellularLocation>
</comment>
<evidence type="ECO:0000256" key="12">
    <source>
        <dbReference type="ARBA" id="ARBA00022989"/>
    </source>
</evidence>
<dbReference type="RefSeq" id="WP_322609238.1">
    <property type="nucleotide sequence ID" value="NZ_JARVCO010000010.1"/>
</dbReference>
<feature type="transmembrane region" description="Helical" evidence="15">
    <location>
        <begin position="397"/>
        <end position="419"/>
    </location>
</feature>
<gene>
    <name evidence="17" type="ORF">P9H32_12560</name>
</gene>
<dbReference type="Gene3D" id="3.30.70.100">
    <property type="match status" value="1"/>
</dbReference>